<feature type="region of interest" description="Disordered" evidence="6">
    <location>
        <begin position="1239"/>
        <end position="1270"/>
    </location>
</feature>
<dbReference type="OrthoDB" id="3801466at2759"/>
<dbReference type="InterPro" id="IPR000719">
    <property type="entry name" value="Prot_kinase_dom"/>
</dbReference>
<feature type="compositionally biased region" description="Low complexity" evidence="6">
    <location>
        <begin position="16"/>
        <end position="29"/>
    </location>
</feature>
<feature type="compositionally biased region" description="Basic and acidic residues" evidence="6">
    <location>
        <begin position="1387"/>
        <end position="1398"/>
    </location>
</feature>
<dbReference type="SMART" id="SM00248">
    <property type="entry name" value="ANK"/>
    <property type="match status" value="3"/>
</dbReference>
<feature type="compositionally biased region" description="Polar residues" evidence="6">
    <location>
        <begin position="1"/>
        <end position="11"/>
    </location>
</feature>
<evidence type="ECO:0000256" key="1">
    <source>
        <dbReference type="ARBA" id="ARBA00005843"/>
    </source>
</evidence>
<feature type="region of interest" description="Disordered" evidence="6">
    <location>
        <begin position="1"/>
        <end position="29"/>
    </location>
</feature>
<dbReference type="InterPro" id="IPR011009">
    <property type="entry name" value="Kinase-like_dom_sf"/>
</dbReference>
<evidence type="ECO:0000256" key="4">
    <source>
        <dbReference type="ARBA" id="ARBA00022777"/>
    </source>
</evidence>
<evidence type="ECO:0000259" key="7">
    <source>
        <dbReference type="PROSITE" id="PS50011"/>
    </source>
</evidence>
<evidence type="ECO:0000313" key="8">
    <source>
        <dbReference type="EMBL" id="OJD33729.1"/>
    </source>
</evidence>
<keyword evidence="5" id="KW-0067">ATP-binding</keyword>
<keyword evidence="2" id="KW-0808">Transferase</keyword>
<dbReference type="InterPro" id="IPR036770">
    <property type="entry name" value="Ankyrin_rpt-contain_sf"/>
</dbReference>
<evidence type="ECO:0000256" key="5">
    <source>
        <dbReference type="ARBA" id="ARBA00022840"/>
    </source>
</evidence>
<dbReference type="Gene3D" id="1.10.510.10">
    <property type="entry name" value="Transferase(Phosphotransferase) domain 1"/>
    <property type="match status" value="1"/>
</dbReference>
<dbReference type="PANTHER" id="PTHR44329">
    <property type="entry name" value="SERINE/THREONINE-PROTEIN KINASE TNNI3K-RELATED"/>
    <property type="match status" value="1"/>
</dbReference>
<dbReference type="RefSeq" id="XP_020129989.1">
    <property type="nucleotide sequence ID" value="XM_020273693.1"/>
</dbReference>
<evidence type="ECO:0000256" key="3">
    <source>
        <dbReference type="ARBA" id="ARBA00022741"/>
    </source>
</evidence>
<dbReference type="Pfam" id="PF00069">
    <property type="entry name" value="Pkinase"/>
    <property type="match status" value="1"/>
</dbReference>
<dbReference type="SUPFAM" id="SSF48403">
    <property type="entry name" value="Ankyrin repeat"/>
    <property type="match status" value="1"/>
</dbReference>
<dbReference type="GO" id="GO:0004674">
    <property type="term" value="F:protein serine/threonine kinase activity"/>
    <property type="evidence" value="ECO:0007669"/>
    <property type="project" value="TreeGrafter"/>
</dbReference>
<accession>A0A1J9QZC5</accession>
<keyword evidence="4 8" id="KW-0418">Kinase</keyword>
<evidence type="ECO:0000256" key="2">
    <source>
        <dbReference type="ARBA" id="ARBA00022679"/>
    </source>
</evidence>
<dbReference type="GO" id="GO:0005524">
    <property type="term" value="F:ATP binding"/>
    <property type="evidence" value="ECO:0007669"/>
    <property type="project" value="UniProtKB-KW"/>
</dbReference>
<name>A0A1J9QZC5_9PEZI</name>
<dbReference type="Gene3D" id="1.25.40.20">
    <property type="entry name" value="Ankyrin repeat-containing domain"/>
    <property type="match status" value="1"/>
</dbReference>
<protein>
    <submittedName>
        <fullName evidence="8">Serine threonine protein kinase</fullName>
    </submittedName>
</protein>
<gene>
    <name evidence="8" type="ORF">BKCO1_2800044</name>
</gene>
<dbReference type="STRING" id="236234.A0A1J9QZC5"/>
<dbReference type="SUPFAM" id="SSF56112">
    <property type="entry name" value="Protein kinase-like (PK-like)"/>
    <property type="match status" value="1"/>
</dbReference>
<dbReference type="Proteomes" id="UP000183809">
    <property type="component" value="Unassembled WGS sequence"/>
</dbReference>
<feature type="region of interest" description="Disordered" evidence="6">
    <location>
        <begin position="1378"/>
        <end position="1398"/>
    </location>
</feature>
<dbReference type="PANTHER" id="PTHR44329:SF288">
    <property type="entry name" value="MITOGEN-ACTIVATED PROTEIN KINASE KINASE KINASE 20"/>
    <property type="match status" value="1"/>
</dbReference>
<organism evidence="8 9">
    <name type="scientific">Diplodia corticola</name>
    <dbReference type="NCBI Taxonomy" id="236234"/>
    <lineage>
        <taxon>Eukaryota</taxon>
        <taxon>Fungi</taxon>
        <taxon>Dikarya</taxon>
        <taxon>Ascomycota</taxon>
        <taxon>Pezizomycotina</taxon>
        <taxon>Dothideomycetes</taxon>
        <taxon>Dothideomycetes incertae sedis</taxon>
        <taxon>Botryosphaeriales</taxon>
        <taxon>Botryosphaeriaceae</taxon>
        <taxon>Diplodia</taxon>
    </lineage>
</organism>
<dbReference type="PROSITE" id="PS00108">
    <property type="entry name" value="PROTEIN_KINASE_ST"/>
    <property type="match status" value="1"/>
</dbReference>
<dbReference type="GeneID" id="31013954"/>
<reference evidence="8 9" key="1">
    <citation type="submission" date="2016-10" db="EMBL/GenBank/DDBJ databases">
        <title>Proteomics and genomics reveal pathogen-plant mechanisms compatible with a hemibiotrophic lifestyle of Diplodia corticola.</title>
        <authorList>
            <person name="Fernandes I."/>
            <person name="De Jonge R."/>
            <person name="Van De Peer Y."/>
            <person name="Devreese B."/>
            <person name="Alves A."/>
            <person name="Esteves A.C."/>
        </authorList>
    </citation>
    <scope>NUCLEOTIDE SEQUENCE [LARGE SCALE GENOMIC DNA]</scope>
    <source>
        <strain evidence="8 9">CBS 112549</strain>
    </source>
</reference>
<keyword evidence="3" id="KW-0547">Nucleotide-binding</keyword>
<keyword evidence="9" id="KW-1185">Reference proteome</keyword>
<evidence type="ECO:0000313" key="9">
    <source>
        <dbReference type="Proteomes" id="UP000183809"/>
    </source>
</evidence>
<dbReference type="InterPro" id="IPR051681">
    <property type="entry name" value="Ser/Thr_Kinases-Pseudokinases"/>
</dbReference>
<dbReference type="InterPro" id="IPR002110">
    <property type="entry name" value="Ankyrin_rpt"/>
</dbReference>
<dbReference type="PROSITE" id="PS50011">
    <property type="entry name" value="PROTEIN_KINASE_DOM"/>
    <property type="match status" value="1"/>
</dbReference>
<dbReference type="InterPro" id="IPR008271">
    <property type="entry name" value="Ser/Thr_kinase_AS"/>
</dbReference>
<dbReference type="EMBL" id="MNUE01000028">
    <property type="protein sequence ID" value="OJD33729.1"/>
    <property type="molecule type" value="Genomic_DNA"/>
</dbReference>
<sequence>MSFSDPQSSDQEAYPRSGRFGSGSASSGTSRTIGFLEGLGGDGFEILLAESALYGIPSVNIGEIGLTKRKDFDQEVSVLGSGLTAQVVRHVTDDQTETVLAPNTTVALKIFFHQHKPNDGSSSKTARHLVFDTILREVRAFGHRSLSSHPNVVQLLFIGWRMDDPFPVLAMELGQHGTLDYMIKYPSGGLSGQQKTHVTIDIALGLYAIHQAGFAHGDLKPDNILIFSHMDPIRQVVAKITDFGGSFQDCEEVGGEPVHVTPLWCAPEILNRDPDVDWEKADVYSYGLIVGSIWGGAGRAYGALEGPSSCFLTSLIPPFGLKESDVRVYLCNVKSQKVVIAALAERLTKVGTGDMGQAELLGLLTPPLQPYFWLRPDTEGLVHSLLPFAECVGRSILEEKGATISGFDRPSAYGAYADLPPEIRSWTSSAAFINIVNQQSILGIKEIDSRIDYVPITDDIPGYFTDEVSTTDFLHCLHDALMRLVSRKLKALQAAVKDLRGPDDLATKARLSILMGITSLSSQSLDREKAMEWIRDAALHGSEAAICLASFMVEGTSLESQFPMRLFLSLLALSHSTRAMQILSTRWPRLSQLIREVILERPSAYKEAGENGDIKSTNFFMSQLEPYLVQPPPLKRQLTLRESVMFGKVEEVEKMLHGTVIASDWDAVLSGLLHELSALPDEQAASLARTAYKKGAKLDHFAAVESPLIKGVLGDDLSLHSPLSSAIKRGKPLLASAIFCIHVECDVPVPNISTALELSFGLLYHEIGGMLLQLYNQNPAMCQHSPELQDATEIPISKLLSIAQSGIDLFEVERRAMHGGEYDNAYTKTLHVLLAEGLNPAEGSIGSSPLADALRFDDIISVKLYIQHLRDRGSDIVAHLEDPANLWQEGKEHLHYTALCRCVLYGSIRCLEYLLTEFPHLPAMAKDEAIHVACIRQPDTRFLSLLLASGADVMEKDSNGFASLYFALSHVSLPAADMIAEHCSEEQLRTLLCRDPDYYGRSVFSDLLHFRKRINTTQVAFQRVEFNGTPGLVRSFEWLAAHGGVHFAPYCFTEIIGQPRPSSRTDQILDLKIFEFMLDQFPYRVDTEERRTDLLHQASLNGHVDIVKLLVEQRKFNVDAIVNTDGPLPGSSAARGLTTLDLVSFNMSAPGPARVNIDEGSLYDVLSWEKDMEEIMKILAASSNYSEDFHIEKVHNYFAEIEQHLIRSGGLAELAEHLDPGAKDIIASLKRRQQSVISWPAPIPHPSSSSSSSARPEQEGARPTNSSVTARWDEIANPKVRRKRLQKRKALERVAQEQRGPKFKKKLNSVARSMKVAWRLPPHWKVIGFVQMAEGQDLERALFQDCTTGFITFEKPKLWCGEEVEPFEGKEYPEVVVRSPPTLRLRPSQEKGKQPVRE</sequence>
<dbReference type="Pfam" id="PF00023">
    <property type="entry name" value="Ank"/>
    <property type="match status" value="1"/>
</dbReference>
<proteinExistence type="inferred from homology"/>
<comment type="caution">
    <text evidence="8">The sequence shown here is derived from an EMBL/GenBank/DDBJ whole genome shotgun (WGS) entry which is preliminary data.</text>
</comment>
<evidence type="ECO:0000256" key="6">
    <source>
        <dbReference type="SAM" id="MobiDB-lite"/>
    </source>
</evidence>
<dbReference type="SMART" id="SM00220">
    <property type="entry name" value="S_TKc"/>
    <property type="match status" value="1"/>
</dbReference>
<feature type="domain" description="Protein kinase" evidence="7">
    <location>
        <begin position="73"/>
        <end position="386"/>
    </location>
</feature>
<comment type="similarity">
    <text evidence="1">Belongs to the protein kinase superfamily. TKL Ser/Thr protein kinase family.</text>
</comment>